<evidence type="ECO:0000259" key="1">
    <source>
        <dbReference type="Pfam" id="PF01965"/>
    </source>
</evidence>
<sequence>MKKALFLLLDQYAEWEASYCSSMLNRSNEWDVKTVSLENNVTSIGGFTTEIDLLIDEISDYDALIMIGGNSWNIDSEKLRGFIKNAFDNEKFIGAICGAVDYLGKHGLLNNYRHTSNSEEVLKTYAEYKPRRKFSPQQAIIDRNLVTANGTAPLEFTKLILKGLQFDNEENIEKQIYMYKNGFYEYCKKYGNPY</sequence>
<dbReference type="InterPro" id="IPR002818">
    <property type="entry name" value="DJ-1/PfpI"/>
</dbReference>
<keyword evidence="2" id="KW-0808">Transferase</keyword>
<proteinExistence type="predicted"/>
<keyword evidence="2" id="KW-0315">Glutamine amidotransferase</keyword>
<dbReference type="Proteomes" id="UP000235748">
    <property type="component" value="Unassembled WGS sequence"/>
</dbReference>
<dbReference type="InterPro" id="IPR050325">
    <property type="entry name" value="Prot/Nucl_acid_deglycase"/>
</dbReference>
<dbReference type="STRING" id="170573.GCA_001076995_00694"/>
<feature type="domain" description="DJ-1/PfpI" evidence="1">
    <location>
        <begin position="2"/>
        <end position="162"/>
    </location>
</feature>
<dbReference type="CDD" id="cd03140">
    <property type="entry name" value="GATase1_PfpI_3"/>
    <property type="match status" value="1"/>
</dbReference>
<organism evidence="2 3">
    <name type="scientific">Staphylococcus pettenkoferi</name>
    <dbReference type="NCBI Taxonomy" id="170573"/>
    <lineage>
        <taxon>Bacteria</taxon>
        <taxon>Bacillati</taxon>
        <taxon>Bacillota</taxon>
        <taxon>Bacilli</taxon>
        <taxon>Bacillales</taxon>
        <taxon>Staphylococcaceae</taxon>
        <taxon>Staphylococcus</taxon>
    </lineage>
</organism>
<dbReference type="Gene3D" id="3.40.50.880">
    <property type="match status" value="1"/>
</dbReference>
<dbReference type="AlphaFoldDB" id="A0A2N6QHT7"/>
<accession>A0A2N6QHT7</accession>
<gene>
    <name evidence="2" type="ORF">CJ235_07730</name>
</gene>
<evidence type="ECO:0000313" key="3">
    <source>
        <dbReference type="Proteomes" id="UP000235748"/>
    </source>
</evidence>
<dbReference type="Pfam" id="PF01965">
    <property type="entry name" value="DJ-1_PfpI"/>
    <property type="match status" value="1"/>
</dbReference>
<dbReference type="InterPro" id="IPR029062">
    <property type="entry name" value="Class_I_gatase-like"/>
</dbReference>
<evidence type="ECO:0000313" key="2">
    <source>
        <dbReference type="EMBL" id="PMC19144.1"/>
    </source>
</evidence>
<dbReference type="PANTHER" id="PTHR48094:SF19">
    <property type="entry name" value="DJ-1_PFPI DOMAIN-CONTAINING PROTEIN"/>
    <property type="match status" value="1"/>
</dbReference>
<dbReference type="GO" id="GO:0016740">
    <property type="term" value="F:transferase activity"/>
    <property type="evidence" value="ECO:0007669"/>
    <property type="project" value="UniProtKB-KW"/>
</dbReference>
<protein>
    <submittedName>
        <fullName evidence="2">Glutamine amidotransferase</fullName>
    </submittedName>
</protein>
<name>A0A2N6QHT7_9STAP</name>
<comment type="caution">
    <text evidence="2">The sequence shown here is derived from an EMBL/GenBank/DDBJ whole genome shotgun (WGS) entry which is preliminary data.</text>
</comment>
<dbReference type="GO" id="GO:0005737">
    <property type="term" value="C:cytoplasm"/>
    <property type="evidence" value="ECO:0007669"/>
    <property type="project" value="TreeGrafter"/>
</dbReference>
<dbReference type="RefSeq" id="WP_070504150.1">
    <property type="nucleotide sequence ID" value="NZ_JALCYA010000005.1"/>
</dbReference>
<dbReference type="EMBL" id="PNGG01000003">
    <property type="protein sequence ID" value="PMC19144.1"/>
    <property type="molecule type" value="Genomic_DNA"/>
</dbReference>
<dbReference type="PANTHER" id="PTHR48094">
    <property type="entry name" value="PROTEIN/NUCLEIC ACID DEGLYCASE DJ-1-RELATED"/>
    <property type="match status" value="1"/>
</dbReference>
<reference evidence="2 3" key="1">
    <citation type="submission" date="2017-09" db="EMBL/GenBank/DDBJ databases">
        <title>Bacterial strain isolated from the female urinary microbiota.</title>
        <authorList>
            <person name="Thomas-White K."/>
            <person name="Kumar N."/>
            <person name="Forster S."/>
            <person name="Putonti C."/>
            <person name="Lawley T."/>
            <person name="Wolfe A.J."/>
        </authorList>
    </citation>
    <scope>NUCLEOTIDE SEQUENCE [LARGE SCALE GENOMIC DNA]</scope>
    <source>
        <strain evidence="2 3">UMB0834</strain>
    </source>
</reference>
<dbReference type="SUPFAM" id="SSF52317">
    <property type="entry name" value="Class I glutamine amidotransferase-like"/>
    <property type="match status" value="1"/>
</dbReference>